<evidence type="ECO:0000313" key="10">
    <source>
        <dbReference type="EMBL" id="MFK7159426.1"/>
    </source>
</evidence>
<dbReference type="PANTHER" id="PTHR36964:SF1">
    <property type="entry name" value="PROTEIN-METHIONINE-SULFOXIDE REDUCTASE HEME-BINDING SUBUNIT MSRQ"/>
    <property type="match status" value="1"/>
</dbReference>
<feature type="transmembrane region" description="Helical" evidence="8">
    <location>
        <begin position="152"/>
        <end position="172"/>
    </location>
</feature>
<name>A0ABW8PTU4_9GAMM</name>
<keyword evidence="7 8" id="KW-0472">Membrane</keyword>
<gene>
    <name evidence="10" type="ORF">V6U78_00055</name>
</gene>
<feature type="transmembrane region" description="Helical" evidence="8">
    <location>
        <begin position="46"/>
        <end position="69"/>
    </location>
</feature>
<evidence type="ECO:0000256" key="5">
    <source>
        <dbReference type="ARBA" id="ARBA00022989"/>
    </source>
</evidence>
<keyword evidence="4 8" id="KW-0812">Transmembrane</keyword>
<dbReference type="InterPro" id="IPR013130">
    <property type="entry name" value="Fe3_Rdtase_TM_dom"/>
</dbReference>
<dbReference type="RefSeq" id="WP_405335712.1">
    <property type="nucleotide sequence ID" value="NZ_JBANFI010000001.1"/>
</dbReference>
<evidence type="ECO:0000256" key="3">
    <source>
        <dbReference type="ARBA" id="ARBA00022617"/>
    </source>
</evidence>
<evidence type="ECO:0000256" key="1">
    <source>
        <dbReference type="ARBA" id="ARBA00004141"/>
    </source>
</evidence>
<feature type="transmembrane region" description="Helical" evidence="8">
    <location>
        <begin position="81"/>
        <end position="98"/>
    </location>
</feature>
<keyword evidence="5 8" id="KW-1133">Transmembrane helix</keyword>
<reference evidence="10 11" key="1">
    <citation type="submission" date="2024-02" db="EMBL/GenBank/DDBJ databases">
        <title>Marinospirillum sp. MEB 164 isolated from Lonar lake sediment.</title>
        <authorList>
            <person name="Joshi A."/>
            <person name="Thite S."/>
        </authorList>
    </citation>
    <scope>NUCLEOTIDE SEQUENCE [LARGE SCALE GENOMIC DNA]</scope>
    <source>
        <strain evidence="10 11">MEB164</strain>
    </source>
</reference>
<dbReference type="Proteomes" id="UP001621714">
    <property type="component" value="Unassembled WGS sequence"/>
</dbReference>
<organism evidence="10 11">
    <name type="scientific">Marinospirillum alkalitolerans</name>
    <dbReference type="NCBI Taxonomy" id="3123374"/>
    <lineage>
        <taxon>Bacteria</taxon>
        <taxon>Pseudomonadati</taxon>
        <taxon>Pseudomonadota</taxon>
        <taxon>Gammaproteobacteria</taxon>
        <taxon>Oceanospirillales</taxon>
        <taxon>Oceanospirillaceae</taxon>
        <taxon>Marinospirillum</taxon>
    </lineage>
</organism>
<protein>
    <submittedName>
        <fullName evidence="10">Ferric reductase-like transmembrane domain-containing protein</fullName>
    </submittedName>
</protein>
<evidence type="ECO:0000256" key="2">
    <source>
        <dbReference type="ARBA" id="ARBA00022448"/>
    </source>
</evidence>
<evidence type="ECO:0000256" key="4">
    <source>
        <dbReference type="ARBA" id="ARBA00022692"/>
    </source>
</evidence>
<evidence type="ECO:0000256" key="7">
    <source>
        <dbReference type="ARBA" id="ARBA00023136"/>
    </source>
</evidence>
<keyword evidence="11" id="KW-1185">Reference proteome</keyword>
<keyword evidence="3" id="KW-0479">Metal-binding</keyword>
<dbReference type="PANTHER" id="PTHR36964">
    <property type="entry name" value="PROTEIN-METHIONINE-SULFOXIDE REDUCTASE HEME-BINDING SUBUNIT MSRQ"/>
    <property type="match status" value="1"/>
</dbReference>
<feature type="domain" description="Ferric oxidoreductase" evidence="9">
    <location>
        <begin position="50"/>
        <end position="163"/>
    </location>
</feature>
<feature type="transmembrane region" description="Helical" evidence="8">
    <location>
        <begin position="178"/>
        <end position="195"/>
    </location>
</feature>
<proteinExistence type="predicted"/>
<evidence type="ECO:0000313" key="11">
    <source>
        <dbReference type="Proteomes" id="UP001621714"/>
    </source>
</evidence>
<evidence type="ECO:0000256" key="6">
    <source>
        <dbReference type="ARBA" id="ARBA00023004"/>
    </source>
</evidence>
<keyword evidence="6" id="KW-0408">Iron</keyword>
<keyword evidence="3" id="KW-0349">Heme</keyword>
<accession>A0ABW8PTU4</accession>
<dbReference type="InterPro" id="IPR022837">
    <property type="entry name" value="MsrQ-like"/>
</dbReference>
<evidence type="ECO:0000259" key="9">
    <source>
        <dbReference type="Pfam" id="PF01794"/>
    </source>
</evidence>
<feature type="transmembrane region" description="Helical" evidence="8">
    <location>
        <begin position="118"/>
        <end position="140"/>
    </location>
</feature>
<evidence type="ECO:0000256" key="8">
    <source>
        <dbReference type="SAM" id="Phobius"/>
    </source>
</evidence>
<dbReference type="EMBL" id="JBANFI010000001">
    <property type="protein sequence ID" value="MFK7159426.1"/>
    <property type="molecule type" value="Genomic_DNA"/>
</dbReference>
<dbReference type="Pfam" id="PF01794">
    <property type="entry name" value="Ferric_reduct"/>
    <property type="match status" value="1"/>
</dbReference>
<sequence length="222" mass="25500">MPTRLHWLHTGGRWSWVDLLLITPLVYLGCAAWQDELGVFPLETLLFFSGHAALILLLITLGWGSLYGLTRWPVFLTSRKHLGLAAFAWTSLHLLLWLEWETGWSLGVIAQLSIDLLYIQLGWLIWLGLALLSATSWSWLRQRLTPRSWQVIHWLIYPLIALSLWHYAIVIRLDYTPLHLYTLSLTLLLGLRFWLSGRPQSEALGRYNRQSTKANTSNAGSS</sequence>
<comment type="caution">
    <text evidence="10">The sequence shown here is derived from an EMBL/GenBank/DDBJ whole genome shotgun (WGS) entry which is preliminary data.</text>
</comment>
<comment type="subcellular location">
    <subcellularLocation>
        <location evidence="1">Membrane</location>
        <topology evidence="1">Multi-pass membrane protein</topology>
    </subcellularLocation>
</comment>
<keyword evidence="2" id="KW-0813">Transport</keyword>
<feature type="transmembrane region" description="Helical" evidence="8">
    <location>
        <begin position="12"/>
        <end position="34"/>
    </location>
</feature>